<protein>
    <submittedName>
        <fullName evidence="13">Coiled-coil-helix-coiled-coil-helix domain containing 6b</fullName>
    </submittedName>
</protein>
<dbReference type="InterPro" id="IPR042860">
    <property type="entry name" value="MIC25"/>
</dbReference>
<dbReference type="Ensembl" id="ENSHHUT00000001412.1">
    <property type="protein sequence ID" value="ENSHHUP00000001378.1"/>
    <property type="gene ID" value="ENSHHUG00000000889.1"/>
</dbReference>
<dbReference type="GeneTree" id="ENSGT00390000000903"/>
<evidence type="ECO:0000256" key="10">
    <source>
        <dbReference type="ARBA" id="ARBA00034480"/>
    </source>
</evidence>
<evidence type="ECO:0000256" key="4">
    <source>
        <dbReference type="ARBA" id="ARBA00023054"/>
    </source>
</evidence>
<dbReference type="STRING" id="62062.ENSHHUP00000001378"/>
<keyword evidence="3" id="KW-0999">Mitochondrion inner membrane</keyword>
<evidence type="ECO:0000256" key="1">
    <source>
        <dbReference type="ARBA" id="ARBA00002689"/>
    </source>
</evidence>
<dbReference type="GO" id="GO:0061617">
    <property type="term" value="C:MICOS complex"/>
    <property type="evidence" value="ECO:0007669"/>
    <property type="project" value="InterPro"/>
</dbReference>
<dbReference type="Pfam" id="PF05300">
    <property type="entry name" value="MIC19_MIC25"/>
    <property type="match status" value="1"/>
</dbReference>
<proteinExistence type="inferred from homology"/>
<accession>A0A4W5JAK7</accession>
<sequence length="312" mass="35061">MYFEDLLYFKKYSSQDALDSTEKKRRKTKVNTSRPLTMGGSESTRRKVSFGLDEEEKVTVIHGVKLSGELLQRMRDSQATDSVNPPPPQPGSHKPAPGPRPGPTAAEAQEELRRKFEREQAQVQEQLFRLAQREREAAAATAGRKGEAHDGLNPAVLREKGKTHEELMKSKQLTAEVDAWAKQLEKKEAELQHLAAFYKEQLHILEKKNLDHYQQTSEQYNEAASKAEAHIKPRPAVSICPELQAQVLHCYRENQQQTLHCSTVAKEYMDCIQAAKKVRNSVWVGDVGGVCVCVAGGGALQLCVCMHWRGVF</sequence>
<evidence type="ECO:0000256" key="11">
    <source>
        <dbReference type="SAM" id="Coils"/>
    </source>
</evidence>
<evidence type="ECO:0000256" key="12">
    <source>
        <dbReference type="SAM" id="MobiDB-lite"/>
    </source>
</evidence>
<comment type="similarity">
    <text evidence="10">Belongs to the MICOS complex subunit Mic19 family. Metazoan Mic25 subfamily.</text>
</comment>
<comment type="function">
    <text evidence="1">Component of the MICOS complex, a large protein complex of the mitochondrial inner membrane that plays crucial roles in the maintenance of crista junctions, inner membrane architecture, and formation of contact sites to the outer membrane.</text>
</comment>
<reference evidence="13" key="2">
    <citation type="submission" date="2025-08" db="UniProtKB">
        <authorList>
            <consortium name="Ensembl"/>
        </authorList>
    </citation>
    <scope>IDENTIFICATION</scope>
</reference>
<evidence type="ECO:0000256" key="9">
    <source>
        <dbReference type="ARBA" id="ARBA00034476"/>
    </source>
</evidence>
<keyword evidence="6" id="KW-0472">Membrane</keyword>
<name>A0A4W5JAK7_9TELE</name>
<keyword evidence="2" id="KW-0519">Myristate</keyword>
<dbReference type="PANTHER" id="PTHR47609:SF1">
    <property type="entry name" value="MICOS COMPLEX SUBUNIT MIC25"/>
    <property type="match status" value="1"/>
</dbReference>
<keyword evidence="14" id="KW-1185">Reference proteome</keyword>
<evidence type="ECO:0000313" key="13">
    <source>
        <dbReference type="Ensembl" id="ENSHHUP00000001378.1"/>
    </source>
</evidence>
<evidence type="ECO:0000256" key="7">
    <source>
        <dbReference type="ARBA" id="ARBA00023157"/>
    </source>
</evidence>
<keyword evidence="8" id="KW-0449">Lipoprotein</keyword>
<evidence type="ECO:0000256" key="6">
    <source>
        <dbReference type="ARBA" id="ARBA00023136"/>
    </source>
</evidence>
<feature type="region of interest" description="Disordered" evidence="12">
    <location>
        <begin position="65"/>
        <end position="116"/>
    </location>
</feature>
<evidence type="ECO:0000256" key="5">
    <source>
        <dbReference type="ARBA" id="ARBA00023128"/>
    </source>
</evidence>
<dbReference type="PANTHER" id="PTHR47609">
    <property type="entry name" value="MICOS COMPLEX SUBUNIT MIC25"/>
    <property type="match status" value="1"/>
</dbReference>
<dbReference type="InterPro" id="IPR007964">
    <property type="entry name" value="MIC19/MIC25"/>
</dbReference>
<feature type="coiled-coil region" evidence="11">
    <location>
        <begin position="170"/>
        <end position="230"/>
    </location>
</feature>
<comment type="subcellular location">
    <subcellularLocation>
        <location evidence="9">Mitochondrion inner membrane</location>
        <topology evidence="9">Lipid-anchor</topology>
    </subcellularLocation>
</comment>
<feature type="region of interest" description="Disordered" evidence="12">
    <location>
        <begin position="14"/>
        <end position="49"/>
    </location>
</feature>
<organism evidence="13 14">
    <name type="scientific">Hucho hucho</name>
    <name type="common">huchen</name>
    <dbReference type="NCBI Taxonomy" id="62062"/>
    <lineage>
        <taxon>Eukaryota</taxon>
        <taxon>Metazoa</taxon>
        <taxon>Chordata</taxon>
        <taxon>Craniata</taxon>
        <taxon>Vertebrata</taxon>
        <taxon>Euteleostomi</taxon>
        <taxon>Actinopterygii</taxon>
        <taxon>Neopterygii</taxon>
        <taxon>Teleostei</taxon>
        <taxon>Protacanthopterygii</taxon>
        <taxon>Salmoniformes</taxon>
        <taxon>Salmonidae</taxon>
        <taxon>Salmoninae</taxon>
        <taxon>Hucho</taxon>
    </lineage>
</organism>
<keyword evidence="7" id="KW-1015">Disulfide bond</keyword>
<keyword evidence="4 11" id="KW-0175">Coiled coil</keyword>
<evidence type="ECO:0000313" key="14">
    <source>
        <dbReference type="Proteomes" id="UP000314982"/>
    </source>
</evidence>
<dbReference type="Proteomes" id="UP000314982">
    <property type="component" value="Unassembled WGS sequence"/>
</dbReference>
<reference evidence="14" key="1">
    <citation type="submission" date="2018-06" db="EMBL/GenBank/DDBJ databases">
        <title>Genome assembly of Danube salmon.</title>
        <authorList>
            <person name="Macqueen D.J."/>
            <person name="Gundappa M.K."/>
        </authorList>
    </citation>
    <scope>NUCLEOTIDE SEQUENCE [LARGE SCALE GENOMIC DNA]</scope>
</reference>
<keyword evidence="5" id="KW-0496">Mitochondrion</keyword>
<reference evidence="13" key="3">
    <citation type="submission" date="2025-09" db="UniProtKB">
        <authorList>
            <consortium name="Ensembl"/>
        </authorList>
    </citation>
    <scope>IDENTIFICATION</scope>
</reference>
<dbReference type="AlphaFoldDB" id="A0A4W5JAK7"/>
<evidence type="ECO:0000256" key="8">
    <source>
        <dbReference type="ARBA" id="ARBA00023288"/>
    </source>
</evidence>
<evidence type="ECO:0000256" key="3">
    <source>
        <dbReference type="ARBA" id="ARBA00022792"/>
    </source>
</evidence>
<feature type="compositionally biased region" description="Pro residues" evidence="12">
    <location>
        <begin position="84"/>
        <end position="102"/>
    </location>
</feature>
<evidence type="ECO:0000256" key="2">
    <source>
        <dbReference type="ARBA" id="ARBA00022707"/>
    </source>
</evidence>